<dbReference type="GO" id="GO:0005634">
    <property type="term" value="C:nucleus"/>
    <property type="evidence" value="ECO:0007669"/>
    <property type="project" value="UniProtKB-SubCell"/>
</dbReference>
<comment type="subcellular location">
    <subcellularLocation>
        <location evidence="8">Nucleus</location>
    </subcellularLocation>
</comment>
<sequence length="514" mass="55937">MSCESNSNGDINMDQAIKLFGRTIPVPEIQISATSDSASRIPPPPKSELMESCSDVTITEADSPCSESFGEPGKLLALRNSREKQQSSLQVSGAQLHTTSKEEKIDADSSEQEKIFKKPDKILPCPRCNSLETKFCYFNNYNVNQPRYFCKKCQRYWTAGGTMRNVPVGAGRRKNKHLASQYRQIMVSTDGVPLSGLETTDSSNQQLFSCGESSATFNSSTGNGRLIKFGPEAPLCKSMESVLDLQDSKRNVEMQFVNSGENGSELSCGSSMTTSSNQGSELPDHNVVPRDKVGLQGSSHEHKMSNLTHCYPIPPWVLPWNPASAGASQYSQCICAPNGSGPNQVQWNLSPMLAVPGSCPSSIPFHFVPASYWGCIPSWAAGTGNVSSTEYYACPSPSSSTSNGGCSGIGSPTLGKHLRDASCMDEEKSDKNILVPKTLRLDKPDEASKSPVWATFDVKPVQNESLLKGNIFRASTIKQKAMALYILLQSCKQALQLFLALMHSNRAYNQFCIV</sequence>
<dbReference type="AlphaFoldDB" id="A0A8K0E6F0"/>
<accession>A0A8K0E6F0</accession>
<proteinExistence type="predicted"/>
<dbReference type="Pfam" id="PF02701">
    <property type="entry name" value="Zn_ribbon_Dof"/>
    <property type="match status" value="1"/>
</dbReference>
<dbReference type="InterPro" id="IPR045174">
    <property type="entry name" value="Dof"/>
</dbReference>
<evidence type="ECO:0000256" key="9">
    <source>
        <dbReference type="SAM" id="MobiDB-lite"/>
    </source>
</evidence>
<evidence type="ECO:0000256" key="7">
    <source>
        <dbReference type="ARBA" id="ARBA00023242"/>
    </source>
</evidence>
<keyword evidence="3" id="KW-0862">Zinc</keyword>
<organism evidence="11 12">
    <name type="scientific">Rhamnella rubrinervis</name>
    <dbReference type="NCBI Taxonomy" id="2594499"/>
    <lineage>
        <taxon>Eukaryota</taxon>
        <taxon>Viridiplantae</taxon>
        <taxon>Streptophyta</taxon>
        <taxon>Embryophyta</taxon>
        <taxon>Tracheophyta</taxon>
        <taxon>Spermatophyta</taxon>
        <taxon>Magnoliopsida</taxon>
        <taxon>eudicotyledons</taxon>
        <taxon>Gunneridae</taxon>
        <taxon>Pentapetalae</taxon>
        <taxon>rosids</taxon>
        <taxon>fabids</taxon>
        <taxon>Rosales</taxon>
        <taxon>Rhamnaceae</taxon>
        <taxon>rhamnoid group</taxon>
        <taxon>Rhamneae</taxon>
        <taxon>Rhamnella</taxon>
    </lineage>
</organism>
<evidence type="ECO:0000256" key="6">
    <source>
        <dbReference type="ARBA" id="ARBA00023163"/>
    </source>
</evidence>
<dbReference type="Proteomes" id="UP000796880">
    <property type="component" value="Unassembled WGS sequence"/>
</dbReference>
<feature type="domain" description="Dof-type" evidence="10">
    <location>
        <begin position="123"/>
        <end position="177"/>
    </location>
</feature>
<feature type="compositionally biased region" description="Polar residues" evidence="9">
    <location>
        <begin position="86"/>
        <end position="98"/>
    </location>
</feature>
<protein>
    <recommendedName>
        <fullName evidence="10">Dof-type domain-containing protein</fullName>
    </recommendedName>
</protein>
<feature type="region of interest" description="Disordered" evidence="9">
    <location>
        <begin position="80"/>
        <end position="113"/>
    </location>
</feature>
<keyword evidence="12" id="KW-1185">Reference proteome</keyword>
<keyword evidence="6" id="KW-0804">Transcription</keyword>
<evidence type="ECO:0000256" key="1">
    <source>
        <dbReference type="ARBA" id="ARBA00022723"/>
    </source>
</evidence>
<evidence type="ECO:0000256" key="4">
    <source>
        <dbReference type="ARBA" id="ARBA00023015"/>
    </source>
</evidence>
<dbReference type="PANTHER" id="PTHR31089:SF47">
    <property type="entry name" value="DOF-TYPE DOMAIN-CONTAINING PROTEIN"/>
    <property type="match status" value="1"/>
</dbReference>
<keyword evidence="5 8" id="KW-0238">DNA-binding</keyword>
<dbReference type="GO" id="GO:0003677">
    <property type="term" value="F:DNA binding"/>
    <property type="evidence" value="ECO:0007669"/>
    <property type="project" value="UniProtKB-UniRule"/>
</dbReference>
<evidence type="ECO:0000256" key="2">
    <source>
        <dbReference type="ARBA" id="ARBA00022771"/>
    </source>
</evidence>
<keyword evidence="1" id="KW-0479">Metal-binding</keyword>
<dbReference type="PROSITE" id="PS50884">
    <property type="entry name" value="ZF_DOF_2"/>
    <property type="match status" value="1"/>
</dbReference>
<evidence type="ECO:0000313" key="11">
    <source>
        <dbReference type="EMBL" id="KAF3441458.1"/>
    </source>
</evidence>
<name>A0A8K0E6F0_9ROSA</name>
<dbReference type="EMBL" id="VOIH02000007">
    <property type="protein sequence ID" value="KAF3441458.1"/>
    <property type="molecule type" value="Genomic_DNA"/>
</dbReference>
<feature type="compositionally biased region" description="Polar residues" evidence="9">
    <location>
        <begin position="260"/>
        <end position="280"/>
    </location>
</feature>
<dbReference type="InterPro" id="IPR003851">
    <property type="entry name" value="Znf_Dof"/>
</dbReference>
<dbReference type="PROSITE" id="PS01361">
    <property type="entry name" value="ZF_DOF_1"/>
    <property type="match status" value="1"/>
</dbReference>
<dbReference type="GO" id="GO:0003700">
    <property type="term" value="F:DNA-binding transcription factor activity"/>
    <property type="evidence" value="ECO:0007669"/>
    <property type="project" value="InterPro"/>
</dbReference>
<evidence type="ECO:0000256" key="5">
    <source>
        <dbReference type="ARBA" id="ARBA00023125"/>
    </source>
</evidence>
<gene>
    <name evidence="11" type="ORF">FNV43_RR15372</name>
</gene>
<comment type="caution">
    <text evidence="11">The sequence shown here is derived from an EMBL/GenBank/DDBJ whole genome shotgun (WGS) entry which is preliminary data.</text>
</comment>
<keyword evidence="7 8" id="KW-0539">Nucleus</keyword>
<evidence type="ECO:0000259" key="10">
    <source>
        <dbReference type="PROSITE" id="PS50884"/>
    </source>
</evidence>
<keyword evidence="2 8" id="KW-0863">Zinc-finger</keyword>
<evidence type="ECO:0000256" key="8">
    <source>
        <dbReference type="PROSITE-ProRule" id="PRU00071"/>
    </source>
</evidence>
<feature type="compositionally biased region" description="Basic and acidic residues" evidence="9">
    <location>
        <begin position="99"/>
        <end position="113"/>
    </location>
</feature>
<feature type="region of interest" description="Disordered" evidence="9">
    <location>
        <begin position="30"/>
        <end position="53"/>
    </location>
</feature>
<feature type="region of interest" description="Disordered" evidence="9">
    <location>
        <begin position="260"/>
        <end position="290"/>
    </location>
</feature>
<evidence type="ECO:0000313" key="12">
    <source>
        <dbReference type="Proteomes" id="UP000796880"/>
    </source>
</evidence>
<keyword evidence="4" id="KW-0805">Transcription regulation</keyword>
<evidence type="ECO:0000256" key="3">
    <source>
        <dbReference type="ARBA" id="ARBA00022833"/>
    </source>
</evidence>
<dbReference type="GO" id="GO:0008270">
    <property type="term" value="F:zinc ion binding"/>
    <property type="evidence" value="ECO:0007669"/>
    <property type="project" value="UniProtKB-KW"/>
</dbReference>
<dbReference type="PANTHER" id="PTHR31089">
    <property type="entry name" value="CYCLIC DOF FACTOR 2"/>
    <property type="match status" value="1"/>
</dbReference>
<reference evidence="11" key="1">
    <citation type="submission" date="2020-03" db="EMBL/GenBank/DDBJ databases">
        <title>A high-quality chromosome-level genome assembly of a woody plant with both climbing and erect habits, Rhamnella rubrinervis.</title>
        <authorList>
            <person name="Lu Z."/>
            <person name="Yang Y."/>
            <person name="Zhu X."/>
            <person name="Sun Y."/>
        </authorList>
    </citation>
    <scope>NUCLEOTIDE SEQUENCE</scope>
    <source>
        <strain evidence="11">BYM</strain>
        <tissue evidence="11">Leaf</tissue>
    </source>
</reference>
<dbReference type="OrthoDB" id="1927254at2759"/>